<evidence type="ECO:0000313" key="4">
    <source>
        <dbReference type="EMBL" id="GIE96572.1"/>
    </source>
</evidence>
<feature type="domain" description="DUF4352" evidence="3">
    <location>
        <begin position="56"/>
        <end position="168"/>
    </location>
</feature>
<reference evidence="4" key="1">
    <citation type="submission" date="2021-01" db="EMBL/GenBank/DDBJ databases">
        <title>Whole genome shotgun sequence of Actinoplanes rishiriensis NBRC 108556.</title>
        <authorList>
            <person name="Komaki H."/>
            <person name="Tamura T."/>
        </authorList>
    </citation>
    <scope>NUCLEOTIDE SEQUENCE</scope>
    <source>
        <strain evidence="4">NBRC 108556</strain>
    </source>
</reference>
<feature type="compositionally biased region" description="Low complexity" evidence="2">
    <location>
        <begin position="17"/>
        <end position="30"/>
    </location>
</feature>
<dbReference type="Proteomes" id="UP000636960">
    <property type="component" value="Unassembled WGS sequence"/>
</dbReference>
<evidence type="ECO:0000256" key="1">
    <source>
        <dbReference type="ARBA" id="ARBA00022729"/>
    </source>
</evidence>
<dbReference type="InterPro" id="IPR029051">
    <property type="entry name" value="DUF4352"/>
</dbReference>
<organism evidence="4 5">
    <name type="scientific">Paractinoplanes rishiriensis</name>
    <dbReference type="NCBI Taxonomy" id="1050105"/>
    <lineage>
        <taxon>Bacteria</taxon>
        <taxon>Bacillati</taxon>
        <taxon>Actinomycetota</taxon>
        <taxon>Actinomycetes</taxon>
        <taxon>Micromonosporales</taxon>
        <taxon>Micromonosporaceae</taxon>
        <taxon>Paractinoplanes</taxon>
    </lineage>
</organism>
<evidence type="ECO:0000259" key="3">
    <source>
        <dbReference type="Pfam" id="PF11611"/>
    </source>
</evidence>
<dbReference type="EMBL" id="BOMV01000048">
    <property type="protein sequence ID" value="GIE96572.1"/>
    <property type="molecule type" value="Genomic_DNA"/>
</dbReference>
<evidence type="ECO:0000313" key="5">
    <source>
        <dbReference type="Proteomes" id="UP000636960"/>
    </source>
</evidence>
<sequence length="175" mass="17537">MIAIGSGAYAMRGVSDTPTATPAGMPSAAASGGGAGELESGTDLATLDRTGAEGVFMVTVTGVRCGVEEVGPADLRQPAKGEFCLVEVSAENAGGEAHLLDGGAQRAVDTQGRAYPVDDRAAAFVNDRNPTLLEEIAPGATVTGVLPFDVPAGTRLATLVVHESPGSRGTRVSLS</sequence>
<accession>A0A919JZV3</accession>
<keyword evidence="1" id="KW-0732">Signal</keyword>
<gene>
    <name evidence="4" type="ORF">Ari01nite_40370</name>
</gene>
<evidence type="ECO:0000256" key="2">
    <source>
        <dbReference type="SAM" id="MobiDB-lite"/>
    </source>
</evidence>
<keyword evidence="5" id="KW-1185">Reference proteome</keyword>
<dbReference type="RefSeq" id="WP_239162867.1">
    <property type="nucleotide sequence ID" value="NZ_BOMV01000048.1"/>
</dbReference>
<dbReference type="Pfam" id="PF11611">
    <property type="entry name" value="DUF4352"/>
    <property type="match status" value="1"/>
</dbReference>
<protein>
    <recommendedName>
        <fullName evidence="3">DUF4352 domain-containing protein</fullName>
    </recommendedName>
</protein>
<comment type="caution">
    <text evidence="4">The sequence shown here is derived from an EMBL/GenBank/DDBJ whole genome shotgun (WGS) entry which is preliminary data.</text>
</comment>
<name>A0A919JZV3_9ACTN</name>
<dbReference type="Gene3D" id="2.60.40.1240">
    <property type="match status" value="1"/>
</dbReference>
<feature type="region of interest" description="Disordered" evidence="2">
    <location>
        <begin position="17"/>
        <end position="41"/>
    </location>
</feature>
<dbReference type="InterPro" id="IPR029050">
    <property type="entry name" value="Immunoprotect_excell_Ig-like"/>
</dbReference>
<dbReference type="AlphaFoldDB" id="A0A919JZV3"/>
<proteinExistence type="predicted"/>